<dbReference type="EMBL" id="JAHRIO010074302">
    <property type="protein sequence ID" value="MEQ2183129.1"/>
    <property type="molecule type" value="Genomic_DNA"/>
</dbReference>
<reference evidence="3 4" key="1">
    <citation type="submission" date="2021-06" db="EMBL/GenBank/DDBJ databases">
        <authorList>
            <person name="Palmer J.M."/>
        </authorList>
    </citation>
    <scope>NUCLEOTIDE SEQUENCE [LARGE SCALE GENOMIC DNA]</scope>
    <source>
        <strain evidence="3 4">GA_2019</strain>
        <tissue evidence="3">Muscle</tissue>
    </source>
</reference>
<dbReference type="SUPFAM" id="SSF52540">
    <property type="entry name" value="P-loop containing nucleoside triphosphate hydrolases"/>
    <property type="match status" value="1"/>
</dbReference>
<feature type="domain" description="Myosin motor" evidence="2">
    <location>
        <begin position="1"/>
        <end position="125"/>
    </location>
</feature>
<protein>
    <recommendedName>
        <fullName evidence="2">Myosin motor domain-containing protein</fullName>
    </recommendedName>
</protein>
<sequence>NAMQTMQFTEENISEILRLLAGILHAGNIEFMTAGGAQVASKSGWKIYPSQMVDFIFFLPASDSPCRNNRYCSTSYCDTDCFTLCWTSELLGLNSDQLAEVLTHRSMILRGEEISTPLTVEQVRR</sequence>
<proteinExistence type="inferred from homology"/>
<keyword evidence="1" id="KW-0505">Motor protein</keyword>
<accession>A0ABV0PI74</accession>
<dbReference type="Gene3D" id="1.20.120.720">
    <property type="entry name" value="Myosin VI head, motor domain, U50 subdomain"/>
    <property type="match status" value="1"/>
</dbReference>
<evidence type="ECO:0000313" key="3">
    <source>
        <dbReference type="EMBL" id="MEQ2183129.1"/>
    </source>
</evidence>
<evidence type="ECO:0000256" key="1">
    <source>
        <dbReference type="PROSITE-ProRule" id="PRU00782"/>
    </source>
</evidence>
<gene>
    <name evidence="3" type="ORF">GOODEAATRI_029413</name>
</gene>
<evidence type="ECO:0000313" key="4">
    <source>
        <dbReference type="Proteomes" id="UP001476798"/>
    </source>
</evidence>
<dbReference type="PANTHER" id="PTHR46049">
    <property type="entry name" value="AGAP003327-PA"/>
    <property type="match status" value="1"/>
</dbReference>
<comment type="similarity">
    <text evidence="1">Belongs to the TRAFAC class myosin-kinesin ATPase superfamily. Myosin family.</text>
</comment>
<dbReference type="PANTHER" id="PTHR46049:SF2">
    <property type="entry name" value="UNCONVENTIONAL MYOSIN-X"/>
    <property type="match status" value="1"/>
</dbReference>
<keyword evidence="4" id="KW-1185">Reference proteome</keyword>
<feature type="non-terminal residue" evidence="3">
    <location>
        <position position="1"/>
    </location>
</feature>
<comment type="caution">
    <text evidence="1">Lacks conserved residue(s) required for the propagation of feature annotation.</text>
</comment>
<name>A0ABV0PI74_9TELE</name>
<dbReference type="InterPro" id="IPR001609">
    <property type="entry name" value="Myosin_head_motor_dom-like"/>
</dbReference>
<dbReference type="Proteomes" id="UP001476798">
    <property type="component" value="Unassembled WGS sequence"/>
</dbReference>
<dbReference type="InterPro" id="IPR027417">
    <property type="entry name" value="P-loop_NTPase"/>
</dbReference>
<comment type="caution">
    <text evidence="3">The sequence shown here is derived from an EMBL/GenBank/DDBJ whole genome shotgun (WGS) entry which is preliminary data.</text>
</comment>
<keyword evidence="1" id="KW-0518">Myosin</keyword>
<keyword evidence="1" id="KW-0009">Actin-binding</keyword>
<dbReference type="InterPro" id="IPR051724">
    <property type="entry name" value="Actin_motor_Myosin"/>
</dbReference>
<evidence type="ECO:0000259" key="2">
    <source>
        <dbReference type="PROSITE" id="PS51456"/>
    </source>
</evidence>
<dbReference type="PROSITE" id="PS51456">
    <property type="entry name" value="MYOSIN_MOTOR"/>
    <property type="match status" value="1"/>
</dbReference>
<organism evidence="3 4">
    <name type="scientific">Goodea atripinnis</name>
    <dbReference type="NCBI Taxonomy" id="208336"/>
    <lineage>
        <taxon>Eukaryota</taxon>
        <taxon>Metazoa</taxon>
        <taxon>Chordata</taxon>
        <taxon>Craniata</taxon>
        <taxon>Vertebrata</taxon>
        <taxon>Euteleostomi</taxon>
        <taxon>Actinopterygii</taxon>
        <taxon>Neopterygii</taxon>
        <taxon>Teleostei</taxon>
        <taxon>Neoteleostei</taxon>
        <taxon>Acanthomorphata</taxon>
        <taxon>Ovalentaria</taxon>
        <taxon>Atherinomorphae</taxon>
        <taxon>Cyprinodontiformes</taxon>
        <taxon>Goodeidae</taxon>
        <taxon>Goodea</taxon>
    </lineage>
</organism>